<dbReference type="GO" id="GO:0006364">
    <property type="term" value="P:rRNA processing"/>
    <property type="evidence" value="ECO:0007669"/>
    <property type="project" value="InterPro"/>
</dbReference>
<evidence type="ECO:0000256" key="1">
    <source>
        <dbReference type="ARBA" id="ARBA00022517"/>
    </source>
</evidence>
<proteinExistence type="inferred from homology"/>
<name>A0A9E7UFR1_METWO</name>
<accession>A0A9E7UFR1</accession>
<dbReference type="SMART" id="SM00879">
    <property type="entry name" value="Brix"/>
    <property type="match status" value="1"/>
</dbReference>
<gene>
    <name evidence="5" type="ORF">N5910_05375</name>
    <name evidence="4" type="ORF">U2150_04055</name>
</gene>
<dbReference type="PROSITE" id="PS50833">
    <property type="entry name" value="BRIX"/>
    <property type="match status" value="1"/>
</dbReference>
<keyword evidence="6" id="KW-1185">Reference proteome</keyword>
<evidence type="ECO:0000313" key="4">
    <source>
        <dbReference type="EMBL" id="MEJ8542664.1"/>
    </source>
</evidence>
<dbReference type="HAMAP" id="MF_00699">
    <property type="entry name" value="BriX"/>
    <property type="match status" value="1"/>
</dbReference>
<dbReference type="EMBL" id="CP104550">
    <property type="protein sequence ID" value="UXH30979.1"/>
    <property type="molecule type" value="Genomic_DNA"/>
</dbReference>
<dbReference type="Gene3D" id="3.40.50.10480">
    <property type="entry name" value="Probable brix-domain ribosomal biogenesis protein"/>
    <property type="match status" value="1"/>
</dbReference>
<sequence>MLLTTSRKPSQRTRSFAQRLARILGWTYINRGKMNLREVLIDAGGPAAILFERHGNPARITFLDERGHELGYILFNASFDLKPVSLRGAARSARSCPDDLHTICRLMGLEHDPSVREGAWDIRPAGDYRGVMELIDSEGRPSGFKLIIKDIRMGE</sequence>
<dbReference type="KEGG" id="mwo:MWSIV6_1055"/>
<keyword evidence="1 2" id="KW-0690">Ribosome biogenesis</keyword>
<dbReference type="InterPro" id="IPR007109">
    <property type="entry name" value="Brix"/>
</dbReference>
<evidence type="ECO:0000256" key="2">
    <source>
        <dbReference type="HAMAP-Rule" id="MF_00699"/>
    </source>
</evidence>
<dbReference type="RefSeq" id="WP_013295883.1">
    <property type="nucleotide sequence ID" value="NZ_CP104550.1"/>
</dbReference>
<dbReference type="EMBL" id="JAXUHJ010000008">
    <property type="protein sequence ID" value="MEJ8542664.1"/>
    <property type="molecule type" value="Genomic_DNA"/>
</dbReference>
<dbReference type="GeneID" id="43707328"/>
<dbReference type="GO" id="GO:0019843">
    <property type="term" value="F:rRNA binding"/>
    <property type="evidence" value="ECO:0007669"/>
    <property type="project" value="InterPro"/>
</dbReference>
<evidence type="ECO:0000259" key="3">
    <source>
        <dbReference type="PROSITE" id="PS50833"/>
    </source>
</evidence>
<dbReference type="Proteomes" id="UP001369247">
    <property type="component" value="Unassembled WGS sequence"/>
</dbReference>
<evidence type="ECO:0000313" key="5">
    <source>
        <dbReference type="EMBL" id="UXH30979.1"/>
    </source>
</evidence>
<feature type="domain" description="Brix" evidence="3">
    <location>
        <begin position="1"/>
        <end position="155"/>
    </location>
</feature>
<reference evidence="4 6" key="2">
    <citation type="submission" date="2023-12" db="EMBL/GenBank/DDBJ databases">
        <title>Phenotypic and Genomic Characterization of Methanothermobacter wolfeii Strain BSEL, a CO2-Capturing Archaeon with Minimal Nutrient Requirements.</title>
        <authorList>
            <person name="Ale Enriquez F."/>
            <person name="Ahring B.K."/>
        </authorList>
    </citation>
    <scope>NUCLEOTIDE SEQUENCE [LARGE SCALE GENOMIC DNA]</scope>
    <source>
        <strain evidence="4 6">BSEL-1</strain>
    </source>
</reference>
<dbReference type="AlphaFoldDB" id="A0A9E7UFR1"/>
<dbReference type="Proteomes" id="UP001065373">
    <property type="component" value="Chromosome"/>
</dbReference>
<protein>
    <recommendedName>
        <fullName evidence="2">Probable Brix domain-containing ribosomal biogenesis protein</fullName>
    </recommendedName>
</protein>
<dbReference type="SMR" id="A0A9E7UFR1"/>
<reference evidence="5" key="1">
    <citation type="submission" date="2022-09" db="EMBL/GenBank/DDBJ databases">
        <title>Characterization of three MwoI isoschizomers from sequenced genome and metagenomes.</title>
        <authorList>
            <person name="Fomenkov A."/>
            <person name="Xu S.Y."/>
            <person name="Roberts R.J."/>
        </authorList>
    </citation>
    <scope>NUCLEOTIDE SEQUENCE</scope>
    <source>
        <strain evidence="5">DSM 2970</strain>
    </source>
</reference>
<organism evidence="5">
    <name type="scientific">Methanothermobacter wolfeii</name>
    <name type="common">Methanobacterium wolfei</name>
    <dbReference type="NCBI Taxonomy" id="145261"/>
    <lineage>
        <taxon>Archaea</taxon>
        <taxon>Methanobacteriati</taxon>
        <taxon>Methanobacteriota</taxon>
        <taxon>Methanomada group</taxon>
        <taxon>Methanobacteria</taxon>
        <taxon>Methanobacteriales</taxon>
        <taxon>Methanobacteriaceae</taxon>
        <taxon>Methanothermobacter</taxon>
    </lineage>
</organism>
<dbReference type="InterPro" id="IPR023548">
    <property type="entry name" value="Brix_dom_Rbsml_bgen_prot"/>
</dbReference>
<comment type="function">
    <text evidence="2">Probably involved in the biogenesis of the ribosome.</text>
</comment>
<evidence type="ECO:0000313" key="6">
    <source>
        <dbReference type="Proteomes" id="UP001369247"/>
    </source>
</evidence>
<dbReference type="SUPFAM" id="SSF52954">
    <property type="entry name" value="Class II aaRS ABD-related"/>
    <property type="match status" value="1"/>
</dbReference>